<evidence type="ECO:0000256" key="17">
    <source>
        <dbReference type="ARBA" id="ARBA00023329"/>
    </source>
</evidence>
<dbReference type="InterPro" id="IPR044865">
    <property type="entry name" value="MRH_dom"/>
</dbReference>
<keyword evidence="22" id="KW-1185">Reference proteome</keyword>
<keyword evidence="8 18" id="KW-0812">Transmembrane</keyword>
<dbReference type="EMBL" id="ADBJ01000056">
    <property type="protein sequence ID" value="EFA75131.1"/>
    <property type="molecule type" value="Genomic_DNA"/>
</dbReference>
<name>D3BTU5_HETP5</name>
<dbReference type="GO" id="GO:0006914">
    <property type="term" value="P:autophagy"/>
    <property type="evidence" value="ECO:0007669"/>
    <property type="project" value="UniProtKB-KW"/>
</dbReference>
<feature type="signal peptide" evidence="19">
    <location>
        <begin position="1"/>
        <end position="22"/>
    </location>
</feature>
<reference evidence="21 22" key="1">
    <citation type="journal article" date="2011" name="Genome Res.">
        <title>Phylogeny-wide analysis of social amoeba genomes highlights ancient origins for complex intercellular communication.</title>
        <authorList>
            <person name="Heidel A.J."/>
            <person name="Lawal H.M."/>
            <person name="Felder M."/>
            <person name="Schilde C."/>
            <person name="Helps N.R."/>
            <person name="Tunggal B."/>
            <person name="Rivero F."/>
            <person name="John U."/>
            <person name="Schleicher M."/>
            <person name="Eichinger L."/>
            <person name="Platzer M."/>
            <person name="Noegel A.A."/>
            <person name="Schaap P."/>
            <person name="Gloeckner G."/>
        </authorList>
    </citation>
    <scope>NUCLEOTIDE SEQUENCE [LARGE SCALE GENOMIC DNA]</scope>
    <source>
        <strain evidence="22">ATCC 26659 / Pp 5 / PN500</strain>
    </source>
</reference>
<keyword evidence="11 18" id="KW-1133">Transmembrane helix</keyword>
<evidence type="ECO:0000256" key="18">
    <source>
        <dbReference type="SAM" id="Phobius"/>
    </source>
</evidence>
<comment type="similarity">
    <text evidence="5">Belongs to the ATG27 family.</text>
</comment>
<feature type="domain" description="MRH" evidence="20">
    <location>
        <begin position="22"/>
        <end position="161"/>
    </location>
</feature>
<dbReference type="PROSITE" id="PS51914">
    <property type="entry name" value="MRH"/>
    <property type="match status" value="1"/>
</dbReference>
<keyword evidence="14" id="KW-0496">Mitochondrion</keyword>
<keyword evidence="13" id="KW-0333">Golgi apparatus</keyword>
<dbReference type="GO" id="GO:0000139">
    <property type="term" value="C:Golgi membrane"/>
    <property type="evidence" value="ECO:0007669"/>
    <property type="project" value="UniProtKB-SubCell"/>
</dbReference>
<evidence type="ECO:0000256" key="16">
    <source>
        <dbReference type="ARBA" id="ARBA00023157"/>
    </source>
</evidence>
<dbReference type="Pfam" id="PF09451">
    <property type="entry name" value="ATG27"/>
    <property type="match status" value="1"/>
</dbReference>
<feature type="chain" id="PRO_5003041487" description="Autophagy-related protein 27" evidence="19">
    <location>
        <begin position="23"/>
        <end position="250"/>
    </location>
</feature>
<dbReference type="RefSeq" id="XP_020427265.1">
    <property type="nucleotide sequence ID" value="XM_020581962.1"/>
</dbReference>
<evidence type="ECO:0000256" key="12">
    <source>
        <dbReference type="ARBA" id="ARBA00023006"/>
    </source>
</evidence>
<dbReference type="InterPro" id="IPR009011">
    <property type="entry name" value="Man6P_isomerase_rcpt-bd_dom_sf"/>
</dbReference>
<protein>
    <recommendedName>
        <fullName evidence="6">Autophagy-related protein 27</fullName>
    </recommendedName>
</protein>
<dbReference type="Gene3D" id="2.70.130.10">
    <property type="entry name" value="Mannose-6-phosphate receptor binding domain"/>
    <property type="match status" value="1"/>
</dbReference>
<evidence type="ECO:0000256" key="4">
    <source>
        <dbReference type="ARBA" id="ARBA00004472"/>
    </source>
</evidence>
<dbReference type="InterPro" id="IPR018939">
    <property type="entry name" value="Autophagy-rel_prot_27"/>
</dbReference>
<evidence type="ECO:0000256" key="6">
    <source>
        <dbReference type="ARBA" id="ARBA00013776"/>
    </source>
</evidence>
<dbReference type="PANTHER" id="PTHR15071:SF37">
    <property type="entry name" value="AUTOPHAGY-RELATED PROTEIN 27"/>
    <property type="match status" value="1"/>
</dbReference>
<evidence type="ECO:0000256" key="1">
    <source>
        <dbReference type="ARBA" id="ARBA00004304"/>
    </source>
</evidence>
<proteinExistence type="inferred from homology"/>
<keyword evidence="10" id="KW-0653">Protein transport</keyword>
<comment type="subcellular location">
    <subcellularLocation>
        <location evidence="2">Cytoplasmic vesicle membrane</location>
        <topology evidence="2">Single-pass type I membrane protein</topology>
    </subcellularLocation>
    <subcellularLocation>
        <location evidence="3">Golgi apparatus membrane</location>
    </subcellularLocation>
    <subcellularLocation>
        <location evidence="1">Mitochondrion membrane</location>
        <topology evidence="1">Single-pass membrane protein</topology>
    </subcellularLocation>
    <subcellularLocation>
        <location evidence="4">Preautophagosomal structure membrane</location>
        <topology evidence="4">Single-pass type I membrane protein</topology>
    </subcellularLocation>
</comment>
<evidence type="ECO:0000256" key="10">
    <source>
        <dbReference type="ARBA" id="ARBA00022927"/>
    </source>
</evidence>
<keyword evidence="17" id="KW-0968">Cytoplasmic vesicle</keyword>
<dbReference type="GeneID" id="31366673"/>
<dbReference type="GO" id="GO:0034045">
    <property type="term" value="C:phagophore assembly site membrane"/>
    <property type="evidence" value="ECO:0007669"/>
    <property type="project" value="UniProtKB-SubCell"/>
</dbReference>
<evidence type="ECO:0000259" key="20">
    <source>
        <dbReference type="PROSITE" id="PS51914"/>
    </source>
</evidence>
<dbReference type="SUPFAM" id="SSF50911">
    <property type="entry name" value="Mannose 6-phosphate receptor domain"/>
    <property type="match status" value="1"/>
</dbReference>
<evidence type="ECO:0000256" key="7">
    <source>
        <dbReference type="ARBA" id="ARBA00022448"/>
    </source>
</evidence>
<keyword evidence="12" id="KW-0072">Autophagy</keyword>
<dbReference type="Proteomes" id="UP000001396">
    <property type="component" value="Unassembled WGS sequence"/>
</dbReference>
<organism evidence="21 22">
    <name type="scientific">Heterostelium pallidum (strain ATCC 26659 / Pp 5 / PN500)</name>
    <name type="common">Cellular slime mold</name>
    <name type="synonym">Polysphondylium pallidum</name>
    <dbReference type="NCBI Taxonomy" id="670386"/>
    <lineage>
        <taxon>Eukaryota</taxon>
        <taxon>Amoebozoa</taxon>
        <taxon>Evosea</taxon>
        <taxon>Eumycetozoa</taxon>
        <taxon>Dictyostelia</taxon>
        <taxon>Acytosteliales</taxon>
        <taxon>Acytosteliaceae</taxon>
        <taxon>Heterostelium</taxon>
    </lineage>
</organism>
<dbReference type="AlphaFoldDB" id="D3BTU5"/>
<dbReference type="OMA" id="CENIAVC"/>
<evidence type="ECO:0000256" key="3">
    <source>
        <dbReference type="ARBA" id="ARBA00004394"/>
    </source>
</evidence>
<accession>D3BTU5</accession>
<evidence type="ECO:0000256" key="5">
    <source>
        <dbReference type="ARBA" id="ARBA00005363"/>
    </source>
</evidence>
<evidence type="ECO:0000256" key="19">
    <source>
        <dbReference type="SAM" id="SignalP"/>
    </source>
</evidence>
<evidence type="ECO:0000256" key="8">
    <source>
        <dbReference type="ARBA" id="ARBA00022692"/>
    </source>
</evidence>
<evidence type="ECO:0000256" key="14">
    <source>
        <dbReference type="ARBA" id="ARBA00023128"/>
    </source>
</evidence>
<keyword evidence="15 18" id="KW-0472">Membrane</keyword>
<gene>
    <name evidence="21" type="ORF">PPL_11205</name>
</gene>
<feature type="transmembrane region" description="Helical" evidence="18">
    <location>
        <begin position="180"/>
        <end position="203"/>
    </location>
</feature>
<dbReference type="GO" id="GO:0015031">
    <property type="term" value="P:protein transport"/>
    <property type="evidence" value="ECO:0007669"/>
    <property type="project" value="UniProtKB-KW"/>
</dbReference>
<dbReference type="InParanoid" id="D3BTU5"/>
<evidence type="ECO:0000313" key="21">
    <source>
        <dbReference type="EMBL" id="EFA75131.1"/>
    </source>
</evidence>
<sequence>MKIIISLLLVAVTIFSVASAAAQCTFANGSDKYDFSAMKNTTGYTFKPSNTLGAATYYWNVCDICQQCATSEENTVSCQVSGGAWRTIGLLTDVQFTAITDQPNVKGATITYGGGPNCSNGQARTSRMRIQCSESETQIVSVSETSCIYDIFMTSKHACPGGGGSSSGGSGGKKGGIGGGWVFIIILLVSITVYIGVGIGVNYKVRGLRGAEMFPNIEFWRSVPGYVADGAIFIKGKITGSGGQSGYQQV</sequence>
<keyword evidence="16" id="KW-1015">Disulfide bond</keyword>
<dbReference type="GO" id="GO:0030659">
    <property type="term" value="C:cytoplasmic vesicle membrane"/>
    <property type="evidence" value="ECO:0007669"/>
    <property type="project" value="UniProtKB-SubCell"/>
</dbReference>
<dbReference type="PANTHER" id="PTHR15071">
    <property type="entry name" value="MANNOSE-6-PHOSPHATE RECEPTOR FAMILY MEMBER"/>
    <property type="match status" value="1"/>
</dbReference>
<comment type="caution">
    <text evidence="21">The sequence shown here is derived from an EMBL/GenBank/DDBJ whole genome shotgun (WGS) entry which is preliminary data.</text>
</comment>
<keyword evidence="9 19" id="KW-0732">Signal</keyword>
<evidence type="ECO:0000256" key="15">
    <source>
        <dbReference type="ARBA" id="ARBA00023136"/>
    </source>
</evidence>
<evidence type="ECO:0000313" key="22">
    <source>
        <dbReference type="Proteomes" id="UP000001396"/>
    </source>
</evidence>
<dbReference type="GO" id="GO:0031966">
    <property type="term" value="C:mitochondrial membrane"/>
    <property type="evidence" value="ECO:0007669"/>
    <property type="project" value="UniProtKB-SubCell"/>
</dbReference>
<evidence type="ECO:0000256" key="11">
    <source>
        <dbReference type="ARBA" id="ARBA00022989"/>
    </source>
</evidence>
<keyword evidence="7" id="KW-0813">Transport</keyword>
<evidence type="ECO:0000256" key="13">
    <source>
        <dbReference type="ARBA" id="ARBA00023034"/>
    </source>
</evidence>
<evidence type="ECO:0000256" key="9">
    <source>
        <dbReference type="ARBA" id="ARBA00022729"/>
    </source>
</evidence>
<evidence type="ECO:0000256" key="2">
    <source>
        <dbReference type="ARBA" id="ARBA00004358"/>
    </source>
</evidence>